<proteinExistence type="predicted"/>
<evidence type="ECO:0000313" key="1">
    <source>
        <dbReference type="EMBL" id="KAJ9578529.1"/>
    </source>
</evidence>
<accession>A0AAD7ZDG9</accession>
<name>A0AAD7ZDG9_DIPPU</name>
<organism evidence="1 2">
    <name type="scientific">Diploptera punctata</name>
    <name type="common">Pacific beetle cockroach</name>
    <dbReference type="NCBI Taxonomy" id="6984"/>
    <lineage>
        <taxon>Eukaryota</taxon>
        <taxon>Metazoa</taxon>
        <taxon>Ecdysozoa</taxon>
        <taxon>Arthropoda</taxon>
        <taxon>Hexapoda</taxon>
        <taxon>Insecta</taxon>
        <taxon>Pterygota</taxon>
        <taxon>Neoptera</taxon>
        <taxon>Polyneoptera</taxon>
        <taxon>Dictyoptera</taxon>
        <taxon>Blattodea</taxon>
        <taxon>Blaberoidea</taxon>
        <taxon>Blaberidae</taxon>
        <taxon>Diplopterinae</taxon>
        <taxon>Diploptera</taxon>
    </lineage>
</organism>
<sequence>MRGGPGFGGFESLSVLEFFLGMCECSIVREWRLCSSSLTQIRLEDCTFQEATATANSSARIHRRLCDITGMAHWVESCNCSGIFGRQPLYKVTGFPTCFQSPLPQIMCTRGSPCGIYQCRTNTIYGVHSVMCDPNCRGRQPFCEEVGPMTSTPRKISSYWSEWSTPVCNATCGYGVMYSEAVCINTASGKSGLDCLGPGAFCCPTDVPNCECHLSYDNSMLKVIRTLSPCPALAPCPEDDASNFLLERKKVLIKNIGIRKRGKYIKYKLLSNSYKKNNNYNGNFQTKHDAHYPQAMIGREYLTHKHKPNNTNWQNKKMEWKEINSGFLTSKTEREDKYFPHLSNFAIIHKDNYSSEKIKRLNNPLYLNSKTSTKQWESIYNPNIKQDKFSDNLHSSKISSKQLPLTNKLSTNIDGIAQLQEKNQESYVLYQMPPKFSTRPNLYEKFGKFSEKYKHYPLSVGKKLKYYKRKLLGFTDFEYSMPTDDDNFDEGNSDFNNERDEKIINKDIKMYQQDELTDESKDMNYKEYGRLKDDEFEDEDEDIPDEFVVTLSEASSSSTSTISVTLIISCLCQLMNY</sequence>
<dbReference type="AlphaFoldDB" id="A0AAD7ZDG9"/>
<keyword evidence="2" id="KW-1185">Reference proteome</keyword>
<reference evidence="1" key="2">
    <citation type="submission" date="2023-05" db="EMBL/GenBank/DDBJ databases">
        <authorList>
            <person name="Fouks B."/>
        </authorList>
    </citation>
    <scope>NUCLEOTIDE SEQUENCE</scope>
    <source>
        <strain evidence="1">Stay&amp;Tobe</strain>
        <tissue evidence="1">Testes</tissue>
    </source>
</reference>
<gene>
    <name evidence="1" type="ORF">L9F63_005258</name>
</gene>
<evidence type="ECO:0000313" key="2">
    <source>
        <dbReference type="Proteomes" id="UP001233999"/>
    </source>
</evidence>
<dbReference type="EMBL" id="JASPKZ010008874">
    <property type="protein sequence ID" value="KAJ9578529.1"/>
    <property type="molecule type" value="Genomic_DNA"/>
</dbReference>
<protein>
    <submittedName>
        <fullName evidence="1">Uncharacterized protein</fullName>
    </submittedName>
</protein>
<comment type="caution">
    <text evidence="1">The sequence shown here is derived from an EMBL/GenBank/DDBJ whole genome shotgun (WGS) entry which is preliminary data.</text>
</comment>
<dbReference type="Proteomes" id="UP001233999">
    <property type="component" value="Unassembled WGS sequence"/>
</dbReference>
<reference evidence="1" key="1">
    <citation type="journal article" date="2023" name="IScience">
        <title>Live-bearing cockroach genome reveals convergent evolutionary mechanisms linked to viviparity in insects and beyond.</title>
        <authorList>
            <person name="Fouks B."/>
            <person name="Harrison M.C."/>
            <person name="Mikhailova A.A."/>
            <person name="Marchal E."/>
            <person name="English S."/>
            <person name="Carruthers M."/>
            <person name="Jennings E.C."/>
            <person name="Chiamaka E.L."/>
            <person name="Frigard R.A."/>
            <person name="Pippel M."/>
            <person name="Attardo G.M."/>
            <person name="Benoit J.B."/>
            <person name="Bornberg-Bauer E."/>
            <person name="Tobe S.S."/>
        </authorList>
    </citation>
    <scope>NUCLEOTIDE SEQUENCE</scope>
    <source>
        <strain evidence="1">Stay&amp;Tobe</strain>
    </source>
</reference>